<organism evidence="2 3">
    <name type="scientific">Velocimicrobium porci</name>
    <dbReference type="NCBI Taxonomy" id="2606634"/>
    <lineage>
        <taxon>Bacteria</taxon>
        <taxon>Bacillati</taxon>
        <taxon>Bacillota</taxon>
        <taxon>Clostridia</taxon>
        <taxon>Lachnospirales</taxon>
        <taxon>Lachnospiraceae</taxon>
        <taxon>Velocimicrobium</taxon>
    </lineage>
</organism>
<comment type="caution">
    <text evidence="2">The sequence shown here is derived from an EMBL/GenBank/DDBJ whole genome shotgun (WGS) entry which is preliminary data.</text>
</comment>
<sequence>MEKVLNLLDEIEKKANAILAHTSVEKTALHDKLTKDMEKLDKEMEAKTNRQLDELRKKMDLEITNEKQHLIESCNKQLEELEVNYHKNHDKLVDEVFNKVIGE</sequence>
<reference evidence="2 3" key="1">
    <citation type="submission" date="2019-08" db="EMBL/GenBank/DDBJ databases">
        <title>In-depth cultivation of the pig gut microbiome towards novel bacterial diversity and tailored functional studies.</title>
        <authorList>
            <person name="Wylensek D."/>
            <person name="Hitch T.C.A."/>
            <person name="Clavel T."/>
        </authorList>
    </citation>
    <scope>NUCLEOTIDE SEQUENCE [LARGE SCALE GENOMIC DNA]</scope>
    <source>
        <strain evidence="2 3">WCA-693-APC-MOT-I</strain>
    </source>
</reference>
<evidence type="ECO:0000256" key="1">
    <source>
        <dbReference type="SAM" id="Coils"/>
    </source>
</evidence>
<accession>A0A6L5XYB1</accession>
<protein>
    <recommendedName>
        <fullName evidence="4">ATPase</fullName>
    </recommendedName>
</protein>
<evidence type="ECO:0008006" key="4">
    <source>
        <dbReference type="Google" id="ProtNLM"/>
    </source>
</evidence>
<evidence type="ECO:0000313" key="2">
    <source>
        <dbReference type="EMBL" id="MSS62933.1"/>
    </source>
</evidence>
<gene>
    <name evidence="2" type="ORF">FYJ58_03455</name>
</gene>
<keyword evidence="3" id="KW-1185">Reference proteome</keyword>
<dbReference type="EMBL" id="VUMT01000003">
    <property type="protein sequence ID" value="MSS62933.1"/>
    <property type="molecule type" value="Genomic_DNA"/>
</dbReference>
<dbReference type="Proteomes" id="UP000482209">
    <property type="component" value="Unassembled WGS sequence"/>
</dbReference>
<name>A0A6L5XYB1_9FIRM</name>
<proteinExistence type="predicted"/>
<evidence type="ECO:0000313" key="3">
    <source>
        <dbReference type="Proteomes" id="UP000482209"/>
    </source>
</evidence>
<feature type="coiled-coil region" evidence="1">
    <location>
        <begin position="30"/>
        <end position="91"/>
    </location>
</feature>
<keyword evidence="1" id="KW-0175">Coiled coil</keyword>
<dbReference type="RefSeq" id="WP_154517261.1">
    <property type="nucleotide sequence ID" value="NZ_VUMT01000003.1"/>
</dbReference>
<dbReference type="AlphaFoldDB" id="A0A6L5XYB1"/>